<evidence type="ECO:0000256" key="8">
    <source>
        <dbReference type="ARBA" id="ARBA00022676"/>
    </source>
</evidence>
<keyword evidence="12" id="KW-0175">Coiled coil</keyword>
<comment type="pathway">
    <text evidence="3">Glycan biosynthesis; starch biosynthesis.</text>
</comment>
<keyword evidence="10" id="KW-0750">Starch biosynthesis</keyword>
<dbReference type="GO" id="GO:0009507">
    <property type="term" value="C:chloroplast"/>
    <property type="evidence" value="ECO:0007669"/>
    <property type="project" value="UniProtKB-SubCell"/>
</dbReference>
<evidence type="ECO:0000256" key="7">
    <source>
        <dbReference type="ARBA" id="ARBA00022640"/>
    </source>
</evidence>
<feature type="domain" description="Carbohydrate binding module family 25" evidence="14">
    <location>
        <begin position="894"/>
        <end position="994"/>
    </location>
</feature>
<feature type="compositionally biased region" description="Low complexity" evidence="13">
    <location>
        <begin position="148"/>
        <end position="168"/>
    </location>
</feature>
<evidence type="ECO:0000256" key="13">
    <source>
        <dbReference type="SAM" id="MobiDB-lite"/>
    </source>
</evidence>
<dbReference type="Pfam" id="PF00534">
    <property type="entry name" value="Glycos_transf_1"/>
    <property type="match status" value="1"/>
</dbReference>
<evidence type="ECO:0000313" key="15">
    <source>
        <dbReference type="EMBL" id="GIL75551.1"/>
    </source>
</evidence>
<dbReference type="GO" id="GO:1901137">
    <property type="term" value="P:carbohydrate derivative biosynthetic process"/>
    <property type="evidence" value="ECO:0007669"/>
    <property type="project" value="UniProtKB-ARBA"/>
</dbReference>
<gene>
    <name evidence="15" type="ORF">Vretifemale_5321</name>
</gene>
<dbReference type="GO" id="GO:0004373">
    <property type="term" value="F:alpha-1,4-glucan glucosyltransferase (UDP-glucose donor) activity"/>
    <property type="evidence" value="ECO:0007669"/>
    <property type="project" value="InterPro"/>
</dbReference>
<evidence type="ECO:0000256" key="2">
    <source>
        <dbReference type="ARBA" id="ARBA00004229"/>
    </source>
</evidence>
<dbReference type="PANTHER" id="PTHR46083:SF5">
    <property type="entry name" value="STARCH SYNTHASE 3, CHLOROPLASTIC_AMYLOPLASTIC"/>
    <property type="match status" value="1"/>
</dbReference>
<dbReference type="SMART" id="SM01066">
    <property type="entry name" value="CBM_25"/>
    <property type="match status" value="3"/>
</dbReference>
<feature type="region of interest" description="Disordered" evidence="13">
    <location>
        <begin position="108"/>
        <end position="179"/>
    </location>
</feature>
<proteinExistence type="inferred from homology"/>
<comment type="catalytic activity">
    <reaction evidence="1">
        <text>[(1-&gt;4)-alpha-D-glucosyl](n) + ADP-alpha-D-glucose = [(1-&gt;4)-alpha-D-glucosyl](n+1) + ADP + H(+)</text>
        <dbReference type="Rhea" id="RHEA:18189"/>
        <dbReference type="Rhea" id="RHEA-COMP:9584"/>
        <dbReference type="Rhea" id="RHEA-COMP:9587"/>
        <dbReference type="ChEBI" id="CHEBI:15378"/>
        <dbReference type="ChEBI" id="CHEBI:15444"/>
        <dbReference type="ChEBI" id="CHEBI:57498"/>
        <dbReference type="ChEBI" id="CHEBI:456216"/>
        <dbReference type="EC" id="2.4.1.21"/>
    </reaction>
</comment>
<feature type="domain" description="Carbohydrate binding module family 25" evidence="14">
    <location>
        <begin position="724"/>
        <end position="827"/>
    </location>
</feature>
<keyword evidence="11" id="KW-0809">Transit peptide</keyword>
<evidence type="ECO:0000256" key="9">
    <source>
        <dbReference type="ARBA" id="ARBA00022679"/>
    </source>
</evidence>
<evidence type="ECO:0000313" key="16">
    <source>
        <dbReference type="Proteomes" id="UP000747110"/>
    </source>
</evidence>
<name>A0A8J4FIA9_9CHLO</name>
<dbReference type="Proteomes" id="UP000747110">
    <property type="component" value="Unassembled WGS sequence"/>
</dbReference>
<comment type="caution">
    <text evidence="15">The sequence shown here is derived from an EMBL/GenBank/DDBJ whole genome shotgun (WGS) entry which is preliminary data.</text>
</comment>
<dbReference type="InterPro" id="IPR013534">
    <property type="entry name" value="Starch_synth_cat_dom"/>
</dbReference>
<comment type="similarity">
    <text evidence="4">Belongs to the glycosyltransferase 1 family. Bacterial/plant glycogen synthase subfamily.</text>
</comment>
<feature type="compositionally biased region" description="Polar residues" evidence="13">
    <location>
        <begin position="59"/>
        <end position="68"/>
    </location>
</feature>
<feature type="region of interest" description="Disordered" evidence="13">
    <location>
        <begin position="41"/>
        <end position="68"/>
    </location>
</feature>
<dbReference type="GO" id="GO:0009011">
    <property type="term" value="F:alpha-1,4-glucan glucosyltransferase (ADP-glucose donor) activity"/>
    <property type="evidence" value="ECO:0007669"/>
    <property type="project" value="UniProtKB-EC"/>
</dbReference>
<dbReference type="HAMAP" id="MF_00484">
    <property type="entry name" value="Glycogen_synth"/>
    <property type="match status" value="1"/>
</dbReference>
<dbReference type="GO" id="GO:2001070">
    <property type="term" value="F:starch binding"/>
    <property type="evidence" value="ECO:0007669"/>
    <property type="project" value="InterPro"/>
</dbReference>
<feature type="coiled-coil region" evidence="12">
    <location>
        <begin position="255"/>
        <end position="292"/>
    </location>
</feature>
<dbReference type="InterPro" id="IPR001296">
    <property type="entry name" value="Glyco_trans_1"/>
</dbReference>
<feature type="region of interest" description="Disordered" evidence="13">
    <location>
        <begin position="76"/>
        <end position="95"/>
    </location>
</feature>
<dbReference type="GO" id="GO:0019252">
    <property type="term" value="P:starch biosynthetic process"/>
    <property type="evidence" value="ECO:0007669"/>
    <property type="project" value="UniProtKB-UniPathway"/>
</dbReference>
<keyword evidence="7" id="KW-0934">Plastid</keyword>
<dbReference type="CDD" id="cd03791">
    <property type="entry name" value="GT5_Glycogen_synthase_DULL1-like"/>
    <property type="match status" value="1"/>
</dbReference>
<dbReference type="FunFam" id="3.40.50.2000:FF:000165">
    <property type="entry name" value="Starch synthase, chloroplastic/amyloplastic"/>
    <property type="match status" value="1"/>
</dbReference>
<keyword evidence="8" id="KW-0328">Glycosyltransferase</keyword>
<evidence type="ECO:0000256" key="5">
    <source>
        <dbReference type="ARBA" id="ARBA00012588"/>
    </source>
</evidence>
<evidence type="ECO:0000256" key="3">
    <source>
        <dbReference type="ARBA" id="ARBA00004727"/>
    </source>
</evidence>
<reference evidence="15" key="1">
    <citation type="journal article" date="2021" name="Proc. Natl. Acad. Sci. U.S.A.">
        <title>Three genomes in the algal genus Volvox reveal the fate of a haploid sex-determining region after a transition to homothallism.</title>
        <authorList>
            <person name="Yamamoto K."/>
            <person name="Hamaji T."/>
            <person name="Kawai-Toyooka H."/>
            <person name="Matsuzaki R."/>
            <person name="Takahashi F."/>
            <person name="Nishimura Y."/>
            <person name="Kawachi M."/>
            <person name="Noguchi H."/>
            <person name="Minakuchi Y."/>
            <person name="Umen J.G."/>
            <person name="Toyoda A."/>
            <person name="Nozaki H."/>
        </authorList>
    </citation>
    <scope>NUCLEOTIDE SEQUENCE</scope>
    <source>
        <strain evidence="15">NIES-3786</strain>
    </source>
</reference>
<dbReference type="Pfam" id="PF08323">
    <property type="entry name" value="Glyco_transf_5"/>
    <property type="match status" value="1"/>
</dbReference>
<sequence>MRLWPLVPRFQFPTGYNQHVPMQQPRPPSATRPGVRSLGGTSLTMPLPGQPGTVAAQRPRTSNPCPSGMSSDMWRGAGWRSHAAPPSGSRMAASGRIGAQAPGVTASASGAKAVSGGPVAKTSAASAAPPTVAPPAGAASSSGGGGAATATATKPISATDASSGGNSPPASPADVALPVTAGNGQVPGVAVRGPSSPVSFDKAMAAKINAARELARRLAEEKQAAKAALDKGPDVESKRAAELASAEAAAQAAKADALVRALRRAESNRDTLQRLRAENEALRELLLEVAVDKEAARARMEQVISSLSDQTLVERAKAAVSAGLAPAPMSAAELLSRPGPLAQPRPVDAGATKSSDAAAAASVEAQLVAASAQVAETISPTKAPAAEAAPPVAEDVQLVAEVRSVLQQKAPLETSEDTIKQVVKKAEQSGSAAAPEASAAATAVVEELHLVLEGPQAVPAAAPAPPVVAGPPAAAAPTPTAPPAVEVAPPVPAVREGPPPIPEPTSAQLQALGYKAITSNQLIFTWPEEGGLVGRPVRIYYNRTRGPLPPSKRLQVKAGFNKWEEIVEFDMELARELPPGGGHEWWVLSLELPSDLFRFDYVIVDGVSGSVDNNGYRDYQLRLVDAPTEDEVMAARAEAYRRFDEERRKSIEEEEKRLWRLVESKALDAAAAARVEFRRRRDSELLEAARQVVADRRKADITAVPAADKLAGVYTWCGGPPRPGQRSFLAYNKVHGNAGGGLMHAGGVRVHLGYDGWWNKITQTTDLAPLTQEQLTAHNLSSSGGLQWYGAWIDVPYSAAVLNFVFSDREQRNWDNNGMRDYHTLVSGAHSGDELVEMLHAAMKRDSADSDKEVEDRAALRAVRKVEAKGLTMRKRREVVHEFLYTVPLSPRAGQAVDVYYRPDATMLRGRPEIWLRATWNRLGAAACNAAGGALRPVVARLEPCLPGGLGFFKARVQVPAEAGGMDLSFSDADSTSGGFVDDNGGLDYHIPVEGSATPRRSLSIVHVAVEMAPIAKVGGMGDVVTALGRAVQEQGHEVSVIVPKYDCINYKLVDGLVQANSFNWGGTSVRVWRGYVEGLPTTFLEPENGMFWVGCIYGRNNDAQRFGFFCGAALQYLKNTGRQYDILHCHDWQSAPIAWGDLGAAKTVFTIHNLSYGADLIGRAMQSCNVATTVSPTYAREIAGHPSVASHLDKLYGVLNGIDQDIWDPSEDPCLPMHYSAENIAAGKEAARRLLRQRLNLAQADVPVVGCVTRLVAQKGIHLIKHAAWRTLERGGQFVLLGSAPDGRVQGEFNALREQLARAYPDRAALVFTYDEPLSHLIYAGSDMFLVPSMFEPCGLTQMIAMRYGTIPVVRKTGGLVDTVFDVDHDEDRARMQGMETNGFSFEGTDFAGMDYALNRALSCWYSDKSLWHSLRRRAMMQDWSWNSPALDYLELYYKALKS</sequence>
<dbReference type="OrthoDB" id="2018403at2759"/>
<dbReference type="UniPathway" id="UPA00152"/>
<dbReference type="InterPro" id="IPR013783">
    <property type="entry name" value="Ig-like_fold"/>
</dbReference>
<evidence type="ECO:0000256" key="11">
    <source>
        <dbReference type="ARBA" id="ARBA00022946"/>
    </source>
</evidence>
<comment type="subcellular location">
    <subcellularLocation>
        <location evidence="2">Plastid</location>
        <location evidence="2">Chloroplast</location>
    </subcellularLocation>
</comment>
<evidence type="ECO:0000256" key="12">
    <source>
        <dbReference type="SAM" id="Coils"/>
    </source>
</evidence>
<dbReference type="InterPro" id="IPR011835">
    <property type="entry name" value="GS/SS"/>
</dbReference>
<evidence type="ECO:0000256" key="1">
    <source>
        <dbReference type="ARBA" id="ARBA00001478"/>
    </source>
</evidence>
<keyword evidence="9" id="KW-0808">Transferase</keyword>
<keyword evidence="6" id="KW-0150">Chloroplast</keyword>
<evidence type="ECO:0000256" key="4">
    <source>
        <dbReference type="ARBA" id="ARBA00010281"/>
    </source>
</evidence>
<evidence type="ECO:0000256" key="6">
    <source>
        <dbReference type="ARBA" id="ARBA00022528"/>
    </source>
</evidence>
<feature type="domain" description="Carbohydrate binding module family 25" evidence="14">
    <location>
        <begin position="534"/>
        <end position="624"/>
    </location>
</feature>
<protein>
    <recommendedName>
        <fullName evidence="5">starch synthase</fullName>
        <ecNumber evidence="5">2.4.1.21</ecNumber>
    </recommendedName>
</protein>
<dbReference type="SUPFAM" id="SSF53756">
    <property type="entry name" value="UDP-Glycosyltransferase/glycogen phosphorylase"/>
    <property type="match status" value="1"/>
</dbReference>
<dbReference type="EMBL" id="BNCP01000007">
    <property type="protein sequence ID" value="GIL75551.1"/>
    <property type="molecule type" value="Genomic_DNA"/>
</dbReference>
<dbReference type="Gene3D" id="2.60.40.10">
    <property type="entry name" value="Immunoglobulins"/>
    <property type="match status" value="1"/>
</dbReference>
<organism evidence="15 16">
    <name type="scientific">Volvox reticuliferus</name>
    <dbReference type="NCBI Taxonomy" id="1737510"/>
    <lineage>
        <taxon>Eukaryota</taxon>
        <taxon>Viridiplantae</taxon>
        <taxon>Chlorophyta</taxon>
        <taxon>core chlorophytes</taxon>
        <taxon>Chlorophyceae</taxon>
        <taxon>CS clade</taxon>
        <taxon>Chlamydomonadales</taxon>
        <taxon>Volvocaceae</taxon>
        <taxon>Volvox</taxon>
    </lineage>
</organism>
<dbReference type="EC" id="2.4.1.21" evidence="5"/>
<dbReference type="Gene3D" id="3.40.50.2000">
    <property type="entry name" value="Glycogen Phosphorylase B"/>
    <property type="match status" value="2"/>
</dbReference>
<feature type="compositionally biased region" description="Low complexity" evidence="13">
    <location>
        <begin position="108"/>
        <end position="141"/>
    </location>
</feature>
<keyword evidence="16" id="KW-1185">Reference proteome</keyword>
<dbReference type="InterPro" id="IPR005085">
    <property type="entry name" value="CBM25"/>
</dbReference>
<dbReference type="PANTHER" id="PTHR46083">
    <property type="match status" value="1"/>
</dbReference>
<accession>A0A8J4FIA9</accession>
<evidence type="ECO:0000256" key="10">
    <source>
        <dbReference type="ARBA" id="ARBA00022922"/>
    </source>
</evidence>
<evidence type="ECO:0000259" key="14">
    <source>
        <dbReference type="SMART" id="SM01066"/>
    </source>
</evidence>